<dbReference type="PROSITE" id="PS00651">
    <property type="entry name" value="RIBOSOMAL_L9"/>
    <property type="match status" value="1"/>
</dbReference>
<evidence type="ECO:0000256" key="6">
    <source>
        <dbReference type="ARBA" id="ARBA00035292"/>
    </source>
</evidence>
<keyword evidence="10" id="KW-1185">Reference proteome</keyword>
<evidence type="ECO:0000313" key="10">
    <source>
        <dbReference type="Proteomes" id="UP001238163"/>
    </source>
</evidence>
<reference evidence="9" key="1">
    <citation type="submission" date="2023-07" db="EMBL/GenBank/DDBJ databases">
        <title>Genomic Encyclopedia of Type Strains, Phase IV (KMG-IV): sequencing the most valuable type-strain genomes for metagenomic binning, comparative biology and taxonomic classification.</title>
        <authorList>
            <person name="Goeker M."/>
        </authorList>
    </citation>
    <scope>NUCLEOTIDE SEQUENCE</scope>
    <source>
        <strain evidence="9">DSM 24202</strain>
    </source>
</reference>
<dbReference type="SUPFAM" id="SSF55653">
    <property type="entry name" value="Ribosomal protein L9 C-domain"/>
    <property type="match status" value="1"/>
</dbReference>
<dbReference type="GO" id="GO:0006412">
    <property type="term" value="P:translation"/>
    <property type="evidence" value="ECO:0007669"/>
    <property type="project" value="UniProtKB-UniRule"/>
</dbReference>
<dbReference type="InterPro" id="IPR009027">
    <property type="entry name" value="Ribosomal_bL9/RNase_H1_N"/>
</dbReference>
<dbReference type="GO" id="GO:0005840">
    <property type="term" value="C:ribosome"/>
    <property type="evidence" value="ECO:0007669"/>
    <property type="project" value="UniProtKB-KW"/>
</dbReference>
<evidence type="ECO:0000256" key="3">
    <source>
        <dbReference type="ARBA" id="ARBA00022884"/>
    </source>
</evidence>
<dbReference type="SUPFAM" id="SSF55658">
    <property type="entry name" value="L9 N-domain-like"/>
    <property type="match status" value="1"/>
</dbReference>
<dbReference type="Proteomes" id="UP001238163">
    <property type="component" value="Unassembled WGS sequence"/>
</dbReference>
<evidence type="ECO:0000313" key="9">
    <source>
        <dbReference type="EMBL" id="MDQ0290388.1"/>
    </source>
</evidence>
<dbReference type="RefSeq" id="WP_307261883.1">
    <property type="nucleotide sequence ID" value="NZ_JAUSVL010000001.1"/>
</dbReference>
<keyword evidence="3 7" id="KW-0694">RNA-binding</keyword>
<dbReference type="NCBIfam" id="TIGR00158">
    <property type="entry name" value="L9"/>
    <property type="match status" value="1"/>
</dbReference>
<dbReference type="Gene3D" id="3.40.5.10">
    <property type="entry name" value="Ribosomal protein L9, N-terminal domain"/>
    <property type="match status" value="1"/>
</dbReference>
<keyword evidence="4 7" id="KW-0689">Ribosomal protein</keyword>
<dbReference type="GO" id="GO:0019843">
    <property type="term" value="F:rRNA binding"/>
    <property type="evidence" value="ECO:0007669"/>
    <property type="project" value="UniProtKB-UniRule"/>
</dbReference>
<dbReference type="InterPro" id="IPR036791">
    <property type="entry name" value="Ribosomal_bL9_C_sf"/>
</dbReference>
<evidence type="ECO:0000259" key="8">
    <source>
        <dbReference type="PROSITE" id="PS00651"/>
    </source>
</evidence>
<dbReference type="Pfam" id="PF03948">
    <property type="entry name" value="Ribosomal_L9_C"/>
    <property type="match status" value="1"/>
</dbReference>
<dbReference type="InterPro" id="IPR036935">
    <property type="entry name" value="Ribosomal_bL9_N_sf"/>
</dbReference>
<evidence type="ECO:0000256" key="7">
    <source>
        <dbReference type="HAMAP-Rule" id="MF_00503"/>
    </source>
</evidence>
<name>A0AAE3VH41_9BACT</name>
<dbReference type="InterPro" id="IPR000244">
    <property type="entry name" value="Ribosomal_bL9"/>
</dbReference>
<accession>A0AAE3VH41</accession>
<dbReference type="HAMAP" id="MF_00503">
    <property type="entry name" value="Ribosomal_bL9"/>
    <property type="match status" value="1"/>
</dbReference>
<evidence type="ECO:0000256" key="4">
    <source>
        <dbReference type="ARBA" id="ARBA00022980"/>
    </source>
</evidence>
<comment type="similarity">
    <text evidence="1 7">Belongs to the bacterial ribosomal protein bL9 family.</text>
</comment>
<evidence type="ECO:0000256" key="1">
    <source>
        <dbReference type="ARBA" id="ARBA00010605"/>
    </source>
</evidence>
<feature type="domain" description="Ribosomal protein L9" evidence="8">
    <location>
        <begin position="15"/>
        <end position="42"/>
    </location>
</feature>
<keyword evidence="2 7" id="KW-0699">rRNA-binding</keyword>
<dbReference type="InterPro" id="IPR020070">
    <property type="entry name" value="Ribosomal_bL9_N"/>
</dbReference>
<dbReference type="Pfam" id="PF01281">
    <property type="entry name" value="Ribosomal_L9_N"/>
    <property type="match status" value="1"/>
</dbReference>
<dbReference type="GO" id="GO:1990904">
    <property type="term" value="C:ribonucleoprotein complex"/>
    <property type="evidence" value="ECO:0007669"/>
    <property type="project" value="UniProtKB-KW"/>
</dbReference>
<dbReference type="InterPro" id="IPR020069">
    <property type="entry name" value="Ribosomal_bL9_C"/>
</dbReference>
<keyword evidence="5 7" id="KW-0687">Ribonucleoprotein</keyword>
<dbReference type="GO" id="GO:0003735">
    <property type="term" value="F:structural constituent of ribosome"/>
    <property type="evidence" value="ECO:0007669"/>
    <property type="project" value="InterPro"/>
</dbReference>
<evidence type="ECO:0000256" key="2">
    <source>
        <dbReference type="ARBA" id="ARBA00022730"/>
    </source>
</evidence>
<gene>
    <name evidence="7" type="primary">rplI</name>
    <name evidence="9" type="ORF">J3R75_002495</name>
</gene>
<protein>
    <recommendedName>
        <fullName evidence="6 7">Large ribosomal subunit protein bL9</fullName>
    </recommendedName>
</protein>
<comment type="caution">
    <text evidence="9">The sequence shown here is derived from an EMBL/GenBank/DDBJ whole genome shotgun (WGS) entry which is preliminary data.</text>
</comment>
<comment type="function">
    <text evidence="7">Binds to the 23S rRNA.</text>
</comment>
<dbReference type="EMBL" id="JAUSVL010000001">
    <property type="protein sequence ID" value="MDQ0290388.1"/>
    <property type="molecule type" value="Genomic_DNA"/>
</dbReference>
<proteinExistence type="inferred from homology"/>
<evidence type="ECO:0000256" key="5">
    <source>
        <dbReference type="ARBA" id="ARBA00023274"/>
    </source>
</evidence>
<dbReference type="Gene3D" id="3.10.430.100">
    <property type="entry name" value="Ribosomal protein L9, C-terminal domain"/>
    <property type="match status" value="1"/>
</dbReference>
<dbReference type="AlphaFoldDB" id="A0AAE3VH41"/>
<sequence>MSVQLILLEDVQDLGRIGDEVHVSEGYARNFLLPRKLAEAITSGALKRIEAKKLRLQQEHEERVNVAKAMADKISKLLLTIAVAAGENDKLYGSVGVSQISDALAAQGMDIDRSDIVLPEPIRELGSHSVAIRLHADVRGTVSVKVVRADEKKADN</sequence>
<organism evidence="9 10">
    <name type="scientific">Oligosphaera ethanolica</name>
    <dbReference type="NCBI Taxonomy" id="760260"/>
    <lineage>
        <taxon>Bacteria</taxon>
        <taxon>Pseudomonadati</taxon>
        <taxon>Lentisphaerota</taxon>
        <taxon>Oligosphaeria</taxon>
        <taxon>Oligosphaerales</taxon>
        <taxon>Oligosphaeraceae</taxon>
        <taxon>Oligosphaera</taxon>
    </lineage>
</organism>
<dbReference type="PANTHER" id="PTHR21368">
    <property type="entry name" value="50S RIBOSOMAL PROTEIN L9"/>
    <property type="match status" value="1"/>
</dbReference>
<dbReference type="InterPro" id="IPR020594">
    <property type="entry name" value="Ribosomal_bL9_bac/chp"/>
</dbReference>